<evidence type="ECO:0000313" key="6">
    <source>
        <dbReference type="EMBL" id="MBZ9610174.1"/>
    </source>
</evidence>
<keyword evidence="4" id="KW-0804">Transcription</keyword>
<dbReference type="PANTHER" id="PTHR30126">
    <property type="entry name" value="HTH-TYPE TRANSCRIPTIONAL REGULATOR"/>
    <property type="match status" value="1"/>
</dbReference>
<dbReference type="CDD" id="cd08413">
    <property type="entry name" value="PBP2_CysB_like"/>
    <property type="match status" value="1"/>
</dbReference>
<evidence type="ECO:0000256" key="1">
    <source>
        <dbReference type="ARBA" id="ARBA00009437"/>
    </source>
</evidence>
<evidence type="ECO:0000256" key="2">
    <source>
        <dbReference type="ARBA" id="ARBA00023015"/>
    </source>
</evidence>
<dbReference type="PANTHER" id="PTHR30126:SF6">
    <property type="entry name" value="HTH-TYPE TRANSCRIPTIONAL REGULATOR CYSB-RELATED"/>
    <property type="match status" value="1"/>
</dbReference>
<evidence type="ECO:0000256" key="3">
    <source>
        <dbReference type="ARBA" id="ARBA00023125"/>
    </source>
</evidence>
<dbReference type="Gene3D" id="1.10.10.10">
    <property type="entry name" value="Winged helix-like DNA-binding domain superfamily/Winged helix DNA-binding domain"/>
    <property type="match status" value="1"/>
</dbReference>
<reference evidence="6 7" key="1">
    <citation type="submission" date="2020-12" db="EMBL/GenBank/DDBJ databases">
        <authorList>
            <person name="Ruan W."/>
            <person name="Khan S.A."/>
            <person name="Jeon C.O."/>
        </authorList>
    </citation>
    <scope>NUCLEOTIDE SEQUENCE [LARGE SCALE GENOMIC DNA]</scope>
    <source>
        <strain evidence="6 7">MA-13</strain>
    </source>
</reference>
<dbReference type="Pfam" id="PF03466">
    <property type="entry name" value="LysR_substrate"/>
    <property type="match status" value="1"/>
</dbReference>
<keyword evidence="3" id="KW-0238">DNA-binding</keyword>
<name>A0ABS7X3P2_9GAMM</name>
<keyword evidence="7" id="KW-1185">Reference proteome</keyword>
<feature type="domain" description="HTH lysR-type" evidence="5">
    <location>
        <begin position="1"/>
        <end position="57"/>
    </location>
</feature>
<dbReference type="SUPFAM" id="SSF53850">
    <property type="entry name" value="Periplasmic binding protein-like II"/>
    <property type="match status" value="1"/>
</dbReference>
<dbReference type="NCBIfam" id="NF009326">
    <property type="entry name" value="PRK12681.1"/>
    <property type="match status" value="1"/>
</dbReference>
<dbReference type="RefSeq" id="WP_205310281.1">
    <property type="nucleotide sequence ID" value="NZ_JAERPS020000001.1"/>
</dbReference>
<proteinExistence type="inferred from homology"/>
<dbReference type="InterPro" id="IPR005119">
    <property type="entry name" value="LysR_subst-bd"/>
</dbReference>
<evidence type="ECO:0000313" key="7">
    <source>
        <dbReference type="Proteomes" id="UP000663814"/>
    </source>
</evidence>
<evidence type="ECO:0000256" key="4">
    <source>
        <dbReference type="ARBA" id="ARBA00023163"/>
    </source>
</evidence>
<protein>
    <submittedName>
        <fullName evidence="6">HTH-type transcriptional regulator CysB</fullName>
    </submittedName>
</protein>
<sequence length="325" mass="36478">MKLQQLRYIVEVLNHNLNVSSTAESLYTSQPGISKQVRMLEDELGIQVFGRSGKHLTHVTPAGRDVIDIAQQILAKVESIKAVAKEHTLPDQGKLNIATTHTQARYALPPVISGFMQKYPKVSLHMHQGTPQQISEAASRGDADFAIATEALHLYNDLVMLPCYHWNRSVIVRQDHPLLQLGRKVQVEDVAQHPIVTYVFGFTGRSELDRAFAAKGLEPKIVFTATDADVIKTYVRLGLGVGVIASMAMDKELDKDLVAIDASHLFDASTTKIGFRKGAFLRTYMYDFIERFAPHLTRDVVEKANLLRNQEDIDRMFARFDLPVR</sequence>
<dbReference type="Proteomes" id="UP000663814">
    <property type="component" value="Unassembled WGS sequence"/>
</dbReference>
<evidence type="ECO:0000259" key="5">
    <source>
        <dbReference type="PROSITE" id="PS50931"/>
    </source>
</evidence>
<comment type="similarity">
    <text evidence="1">Belongs to the LysR transcriptional regulatory family.</text>
</comment>
<reference evidence="6 7" key="2">
    <citation type="submission" date="2021-08" db="EMBL/GenBank/DDBJ databases">
        <title>Rheinheimera aquimaris sp. nov., isolated from seawater of the East Sea in Korea.</title>
        <authorList>
            <person name="Kim K.H."/>
            <person name="Wenting R."/>
            <person name="Kim K.R."/>
            <person name="Jeon C.O."/>
        </authorList>
    </citation>
    <scope>NUCLEOTIDE SEQUENCE [LARGE SCALE GENOMIC DNA]</scope>
    <source>
        <strain evidence="6 7">MA-13</strain>
    </source>
</reference>
<dbReference type="PRINTS" id="PR00039">
    <property type="entry name" value="HTHLYSR"/>
</dbReference>
<dbReference type="Pfam" id="PF00126">
    <property type="entry name" value="HTH_1"/>
    <property type="match status" value="1"/>
</dbReference>
<gene>
    <name evidence="6" type="primary">cysB</name>
    <name evidence="6" type="ORF">I4W93_001060</name>
</gene>
<dbReference type="SUPFAM" id="SSF46785">
    <property type="entry name" value="Winged helix' DNA-binding domain"/>
    <property type="match status" value="1"/>
</dbReference>
<dbReference type="NCBIfam" id="NF009327">
    <property type="entry name" value="PRK12684.1"/>
    <property type="match status" value="1"/>
</dbReference>
<keyword evidence="2" id="KW-0805">Transcription regulation</keyword>
<comment type="caution">
    <text evidence="6">The sequence shown here is derived from an EMBL/GenBank/DDBJ whole genome shotgun (WGS) entry which is preliminary data.</text>
</comment>
<dbReference type="InterPro" id="IPR036390">
    <property type="entry name" value="WH_DNA-bd_sf"/>
</dbReference>
<accession>A0ABS7X3P2</accession>
<organism evidence="6 7">
    <name type="scientific">Rheinheimera maricola</name>
    <dbReference type="NCBI Taxonomy" id="2793282"/>
    <lineage>
        <taxon>Bacteria</taxon>
        <taxon>Pseudomonadati</taxon>
        <taxon>Pseudomonadota</taxon>
        <taxon>Gammaproteobacteria</taxon>
        <taxon>Chromatiales</taxon>
        <taxon>Chromatiaceae</taxon>
        <taxon>Rheinheimera</taxon>
    </lineage>
</organism>
<dbReference type="PROSITE" id="PS50931">
    <property type="entry name" value="HTH_LYSR"/>
    <property type="match status" value="1"/>
</dbReference>
<dbReference type="EMBL" id="JAERPS020000001">
    <property type="protein sequence ID" value="MBZ9610174.1"/>
    <property type="molecule type" value="Genomic_DNA"/>
</dbReference>
<dbReference type="InterPro" id="IPR037423">
    <property type="entry name" value="CysB_PBP2"/>
</dbReference>
<dbReference type="Gene3D" id="3.40.190.10">
    <property type="entry name" value="Periplasmic binding protein-like II"/>
    <property type="match status" value="2"/>
</dbReference>
<dbReference type="InterPro" id="IPR036388">
    <property type="entry name" value="WH-like_DNA-bd_sf"/>
</dbReference>
<dbReference type="InterPro" id="IPR000847">
    <property type="entry name" value="LysR_HTH_N"/>
</dbReference>